<dbReference type="EMBL" id="CAEZUP010000017">
    <property type="protein sequence ID" value="CAB4603577.1"/>
    <property type="molecule type" value="Genomic_DNA"/>
</dbReference>
<accession>A0A6J6GQL1</accession>
<sequence length="431" mass="47540">MDQWSPVLRGWVLGVENPLEPLEIAIMIDGIEACRTRCDLPRPDVANAGHGTGNCGFAVSLRELVSDDLPHALEVVDVGTGETIFRSEALVVVHSTWPNNGSQQMLPGTVRSESGSWESFERRVASGRRVAIVATHRTEGASELGVRRLVEALSSADNAVLVVDTSPAASSDALGADFLMWRENLGWDFASWATGLERLGDLAAECDHLLLVNDSCVGPFGDLGPLIARGQSLGVDVWSLTDSWESGHHLQSYFLGFTRSALGQGVLSDFFDQYPFPKYKEGVIEHGEVGLTAFLDERGITTAAVFEYFELVASFEKSLDPRLTRFADSTTAALMRKHDPDYQTVGYRSLVATVEDLEMRVPLNPTHHFWRELLDQGFPFIKRELLVADPAGRFFASDFADVVRPLLDEGDLELFRSEFARRPTARIVDAR</sequence>
<name>A0A6J6GQL1_9ZZZZ</name>
<reference evidence="1" key="1">
    <citation type="submission" date="2020-05" db="EMBL/GenBank/DDBJ databases">
        <authorList>
            <person name="Chiriac C."/>
            <person name="Salcher M."/>
            <person name="Ghai R."/>
            <person name="Kavagutti S V."/>
        </authorList>
    </citation>
    <scope>NUCLEOTIDE SEQUENCE</scope>
</reference>
<organism evidence="1">
    <name type="scientific">freshwater metagenome</name>
    <dbReference type="NCBI Taxonomy" id="449393"/>
    <lineage>
        <taxon>unclassified sequences</taxon>
        <taxon>metagenomes</taxon>
        <taxon>ecological metagenomes</taxon>
    </lineage>
</organism>
<dbReference type="InterPro" id="IPR007739">
    <property type="entry name" value="RgpF"/>
</dbReference>
<proteinExistence type="predicted"/>
<dbReference type="Pfam" id="PF05045">
    <property type="entry name" value="RgpF"/>
    <property type="match status" value="1"/>
</dbReference>
<gene>
    <name evidence="1" type="ORF">UFOPK1835_00607</name>
</gene>
<dbReference type="AlphaFoldDB" id="A0A6J6GQL1"/>
<protein>
    <submittedName>
        <fullName evidence="1">Unannotated protein</fullName>
    </submittedName>
</protein>
<evidence type="ECO:0000313" key="1">
    <source>
        <dbReference type="EMBL" id="CAB4603577.1"/>
    </source>
</evidence>